<dbReference type="Pfam" id="PF03031">
    <property type="entry name" value="NIF"/>
    <property type="match status" value="1"/>
</dbReference>
<dbReference type="InterPro" id="IPR004274">
    <property type="entry name" value="FCP1_dom"/>
</dbReference>
<dbReference type="PANTHER" id="PTHR12210">
    <property type="entry name" value="DULLARD PROTEIN PHOSPHATASE"/>
    <property type="match status" value="1"/>
</dbReference>
<gene>
    <name evidence="2" type="ORF">SteCoe_22147</name>
</gene>
<evidence type="ECO:0000259" key="1">
    <source>
        <dbReference type="PROSITE" id="PS50969"/>
    </source>
</evidence>
<dbReference type="Proteomes" id="UP000187209">
    <property type="component" value="Unassembled WGS sequence"/>
</dbReference>
<dbReference type="GO" id="GO:0016791">
    <property type="term" value="F:phosphatase activity"/>
    <property type="evidence" value="ECO:0007669"/>
    <property type="project" value="InterPro"/>
</dbReference>
<dbReference type="FunFam" id="3.40.50.1000:FF:000093">
    <property type="entry name" value="NLI interacting factor-like phosphatase family protein"/>
    <property type="match status" value="1"/>
</dbReference>
<comment type="caution">
    <text evidence="2">The sequence shown here is derived from an EMBL/GenBank/DDBJ whole genome shotgun (WGS) entry which is preliminary data.</text>
</comment>
<dbReference type="InterPro" id="IPR023214">
    <property type="entry name" value="HAD_sf"/>
</dbReference>
<dbReference type="InterPro" id="IPR050365">
    <property type="entry name" value="TIM50"/>
</dbReference>
<evidence type="ECO:0000313" key="2">
    <source>
        <dbReference type="EMBL" id="OMJ78128.1"/>
    </source>
</evidence>
<evidence type="ECO:0000313" key="3">
    <source>
        <dbReference type="Proteomes" id="UP000187209"/>
    </source>
</evidence>
<keyword evidence="3" id="KW-1185">Reference proteome</keyword>
<dbReference type="EMBL" id="MPUH01000538">
    <property type="protein sequence ID" value="OMJ78128.1"/>
    <property type="molecule type" value="Genomic_DNA"/>
</dbReference>
<sequence>MSTSLQNANENRQIIMPCDENSLNSIHQCHSKTRKSCIVRVFSKLCSCFIVRHKASSEEITLLPPHNIQGKKTLILDLDETLVHSSLQPIEKCDLKLTITIDTNLVDIYVLIRPGAEDFLINMGKLFEVVIFTASLKAYADPVIDFIDKHHVVKSRLFRNDCINSNGSYIKNLSLLGRDLKKVIIVDNSPMSYSMHPYNALAITSWFDDKNDIKLQEVHKILEILDQVDDVTEVLRRLGTENLELSPKNINLIMDNYLYERSELNSPKPGNAKQFEFSKAAADNN</sequence>
<dbReference type="SUPFAM" id="SSF56784">
    <property type="entry name" value="HAD-like"/>
    <property type="match status" value="1"/>
</dbReference>
<dbReference type="CDD" id="cd07521">
    <property type="entry name" value="HAD_FCP1-like"/>
    <property type="match status" value="1"/>
</dbReference>
<dbReference type="AlphaFoldDB" id="A0A1R2BMY8"/>
<protein>
    <recommendedName>
        <fullName evidence="1">FCP1 homology domain-containing protein</fullName>
    </recommendedName>
</protein>
<accession>A0A1R2BMY8</accession>
<organism evidence="2 3">
    <name type="scientific">Stentor coeruleus</name>
    <dbReference type="NCBI Taxonomy" id="5963"/>
    <lineage>
        <taxon>Eukaryota</taxon>
        <taxon>Sar</taxon>
        <taxon>Alveolata</taxon>
        <taxon>Ciliophora</taxon>
        <taxon>Postciliodesmatophora</taxon>
        <taxon>Heterotrichea</taxon>
        <taxon>Heterotrichida</taxon>
        <taxon>Stentoridae</taxon>
        <taxon>Stentor</taxon>
    </lineage>
</organism>
<dbReference type="NCBIfam" id="TIGR02251">
    <property type="entry name" value="HIF-SF_euk"/>
    <property type="match status" value="1"/>
</dbReference>
<dbReference type="SMART" id="SM00577">
    <property type="entry name" value="CPDc"/>
    <property type="match status" value="1"/>
</dbReference>
<proteinExistence type="predicted"/>
<name>A0A1R2BMY8_9CILI</name>
<dbReference type="Gene3D" id="3.40.50.1000">
    <property type="entry name" value="HAD superfamily/HAD-like"/>
    <property type="match status" value="1"/>
</dbReference>
<dbReference type="OrthoDB" id="277011at2759"/>
<feature type="domain" description="FCP1 homology" evidence="1">
    <location>
        <begin position="67"/>
        <end position="225"/>
    </location>
</feature>
<dbReference type="InterPro" id="IPR011948">
    <property type="entry name" value="Dullard_phosphatase"/>
</dbReference>
<dbReference type="PROSITE" id="PS50969">
    <property type="entry name" value="FCP1"/>
    <property type="match status" value="1"/>
</dbReference>
<dbReference type="InterPro" id="IPR036412">
    <property type="entry name" value="HAD-like_sf"/>
</dbReference>
<reference evidence="2 3" key="1">
    <citation type="submission" date="2016-11" db="EMBL/GenBank/DDBJ databases">
        <title>The macronuclear genome of Stentor coeruleus: a giant cell with tiny introns.</title>
        <authorList>
            <person name="Slabodnick M."/>
            <person name="Ruby J.G."/>
            <person name="Reiff S.B."/>
            <person name="Swart E.C."/>
            <person name="Gosai S."/>
            <person name="Prabakaran S."/>
            <person name="Witkowska E."/>
            <person name="Larue G.E."/>
            <person name="Fisher S."/>
            <person name="Freeman R.M."/>
            <person name="Gunawardena J."/>
            <person name="Chu W."/>
            <person name="Stover N.A."/>
            <person name="Gregory B.D."/>
            <person name="Nowacki M."/>
            <person name="Derisi J."/>
            <person name="Roy S.W."/>
            <person name="Marshall W.F."/>
            <person name="Sood P."/>
        </authorList>
    </citation>
    <scope>NUCLEOTIDE SEQUENCE [LARGE SCALE GENOMIC DNA]</scope>
    <source>
        <strain evidence="2">WM001</strain>
    </source>
</reference>